<evidence type="ECO:0008006" key="3">
    <source>
        <dbReference type="Google" id="ProtNLM"/>
    </source>
</evidence>
<dbReference type="InterPro" id="IPR011042">
    <property type="entry name" value="6-blade_b-propeller_TolB-like"/>
</dbReference>
<gene>
    <name evidence="1" type="ORF">AMJ87_13965</name>
</gene>
<dbReference type="SUPFAM" id="SSF101898">
    <property type="entry name" value="NHL repeat"/>
    <property type="match status" value="1"/>
</dbReference>
<sequence>HSDGVEQWTARYNNPAGNGWDIAYALAVDSSGNVYVTGESYDPSTYYDCVTVKYDSLGVQQWAQRYSYEGNWSDEGQAITVDDTGNVYVTGRSVSTTTSWDYATMKYSTSGIQQWATRYHGMSNYDDEPTGIALDDSGNVYVTGKSGIDQLFRYQFATVKYTPNGTQEWVKTYIGPANLSANANAVVIDHQNSICVTGLDYGADTTAEYVTIKYSPNGTEEWIARYSAGVVQGDDWATAVCVDQYNYIYVTGCSESSDGNPDYLTIKYSPSGPGIEEHETCRPQSNTSLLQVWPNPFRTNCRIALYGSGVCEDMSALRIYDVTGRLVRSFSPRPVISWNGTDNSDKTVPAGVYFVKLESNNCRPVVKVILLE</sequence>
<dbReference type="InterPro" id="IPR026444">
    <property type="entry name" value="Secre_tail"/>
</dbReference>
<dbReference type="EMBL" id="LJUO01000242">
    <property type="protein sequence ID" value="KPK67072.1"/>
    <property type="molecule type" value="Genomic_DNA"/>
</dbReference>
<comment type="caution">
    <text evidence="1">The sequence shown here is derived from an EMBL/GenBank/DDBJ whole genome shotgun (WGS) entry which is preliminary data.</text>
</comment>
<dbReference type="Gene3D" id="2.60.40.4070">
    <property type="match status" value="1"/>
</dbReference>
<dbReference type="AlphaFoldDB" id="A0A0S8G2M2"/>
<organism evidence="1 2">
    <name type="scientific">candidate division WOR_3 bacterium SM23_60</name>
    <dbReference type="NCBI Taxonomy" id="1703780"/>
    <lineage>
        <taxon>Bacteria</taxon>
        <taxon>Bacteria division WOR-3</taxon>
    </lineage>
</organism>
<proteinExistence type="predicted"/>
<feature type="non-terminal residue" evidence="1">
    <location>
        <position position="1"/>
    </location>
</feature>
<dbReference type="InterPro" id="IPR052918">
    <property type="entry name" value="Motility_Chemotaxis_Reg"/>
</dbReference>
<dbReference type="Gene3D" id="2.120.10.30">
    <property type="entry name" value="TolB, C-terminal domain"/>
    <property type="match status" value="1"/>
</dbReference>
<dbReference type="Proteomes" id="UP000051096">
    <property type="component" value="Unassembled WGS sequence"/>
</dbReference>
<dbReference type="InterPro" id="IPR010620">
    <property type="entry name" value="SBBP_repeat"/>
</dbReference>
<dbReference type="PANTHER" id="PTHR35580:SF1">
    <property type="entry name" value="PHYTASE-LIKE DOMAIN-CONTAINING PROTEIN"/>
    <property type="match status" value="1"/>
</dbReference>
<dbReference type="PANTHER" id="PTHR35580">
    <property type="entry name" value="CELL SURFACE GLYCOPROTEIN (S-LAYER PROTEIN)-LIKE PROTEIN"/>
    <property type="match status" value="1"/>
</dbReference>
<name>A0A0S8G2M2_UNCW3</name>
<protein>
    <recommendedName>
        <fullName evidence="3">Secretion system C-terminal sorting domain-containing protein</fullName>
    </recommendedName>
</protein>
<dbReference type="Pfam" id="PF06739">
    <property type="entry name" value="SBBP"/>
    <property type="match status" value="3"/>
</dbReference>
<evidence type="ECO:0000313" key="1">
    <source>
        <dbReference type="EMBL" id="KPK67072.1"/>
    </source>
</evidence>
<evidence type="ECO:0000313" key="2">
    <source>
        <dbReference type="Proteomes" id="UP000051096"/>
    </source>
</evidence>
<reference evidence="1 2" key="1">
    <citation type="journal article" date="2015" name="Microbiome">
        <title>Genomic resolution of linkages in carbon, nitrogen, and sulfur cycling among widespread estuary sediment bacteria.</title>
        <authorList>
            <person name="Baker B.J."/>
            <person name="Lazar C.S."/>
            <person name="Teske A.P."/>
            <person name="Dick G.J."/>
        </authorList>
    </citation>
    <scope>NUCLEOTIDE SEQUENCE [LARGE SCALE GENOMIC DNA]</scope>
    <source>
        <strain evidence="1">SM23_60</strain>
    </source>
</reference>
<dbReference type="NCBIfam" id="TIGR04183">
    <property type="entry name" value="Por_Secre_tail"/>
    <property type="match status" value="1"/>
</dbReference>
<accession>A0A0S8G2M2</accession>